<keyword evidence="2" id="KW-1133">Transmembrane helix</keyword>
<evidence type="ECO:0000256" key="2">
    <source>
        <dbReference type="SAM" id="Phobius"/>
    </source>
</evidence>
<dbReference type="RefSeq" id="WP_189246229.1">
    <property type="nucleotide sequence ID" value="NZ_BMQJ01000004.1"/>
</dbReference>
<sequence>MPDIDRLVAGIAPDPGPGMTPGARELLDEITAMPVPAAGGLRRWLTVPHGRRRQVPSRPARRFAAPLVAGIAAAVTMLSWALPGLFGTAPASAALDIRREGDNMLIMVRDMYAAPAAYQRELRDRGLRISLILDPAPPGLAGRMVVMDRRSNGLSNVELRLRKDLISTVDRPGGCDQPWQDCPIGIRVPVHYRGQAEISLARPARPGETYRWRTSLAAPGGLLHCVPFVNRPMSEVRPLLESRGVTTIKTISYGDKQAGKPVPGRWYVHDAVLESATSALVLVWPTKKEPALPEAVGAPENMCRKGSPKAGSSDPAPGAS</sequence>
<evidence type="ECO:0000313" key="4">
    <source>
        <dbReference type="Proteomes" id="UP000611554"/>
    </source>
</evidence>
<keyword evidence="2" id="KW-0812">Transmembrane</keyword>
<accession>A0ABQ2QPL5</accession>
<organism evidence="3 4">
    <name type="scientific">Streptosporangium pseudovulgare</name>
    <dbReference type="NCBI Taxonomy" id="35765"/>
    <lineage>
        <taxon>Bacteria</taxon>
        <taxon>Bacillati</taxon>
        <taxon>Actinomycetota</taxon>
        <taxon>Actinomycetes</taxon>
        <taxon>Streptosporangiales</taxon>
        <taxon>Streptosporangiaceae</taxon>
        <taxon>Streptosporangium</taxon>
    </lineage>
</organism>
<evidence type="ECO:0000256" key="1">
    <source>
        <dbReference type="SAM" id="MobiDB-lite"/>
    </source>
</evidence>
<protein>
    <recommendedName>
        <fullName evidence="5">PASTA domain-containing protein</fullName>
    </recommendedName>
</protein>
<dbReference type="Proteomes" id="UP000611554">
    <property type="component" value="Unassembled WGS sequence"/>
</dbReference>
<evidence type="ECO:0008006" key="5">
    <source>
        <dbReference type="Google" id="ProtNLM"/>
    </source>
</evidence>
<dbReference type="EMBL" id="BMQJ01000004">
    <property type="protein sequence ID" value="GGP90666.1"/>
    <property type="molecule type" value="Genomic_DNA"/>
</dbReference>
<feature type="transmembrane region" description="Helical" evidence="2">
    <location>
        <begin position="63"/>
        <end position="82"/>
    </location>
</feature>
<keyword evidence="2" id="KW-0472">Membrane</keyword>
<reference evidence="4" key="1">
    <citation type="journal article" date="2019" name="Int. J. Syst. Evol. Microbiol.">
        <title>The Global Catalogue of Microorganisms (GCM) 10K type strain sequencing project: providing services to taxonomists for standard genome sequencing and annotation.</title>
        <authorList>
            <consortium name="The Broad Institute Genomics Platform"/>
            <consortium name="The Broad Institute Genome Sequencing Center for Infectious Disease"/>
            <person name="Wu L."/>
            <person name="Ma J."/>
        </authorList>
    </citation>
    <scope>NUCLEOTIDE SEQUENCE [LARGE SCALE GENOMIC DNA]</scope>
    <source>
        <strain evidence="4">JCM 3115</strain>
    </source>
</reference>
<keyword evidence="4" id="KW-1185">Reference proteome</keyword>
<feature type="region of interest" description="Disordered" evidence="1">
    <location>
        <begin position="293"/>
        <end position="320"/>
    </location>
</feature>
<evidence type="ECO:0000313" key="3">
    <source>
        <dbReference type="EMBL" id="GGP90666.1"/>
    </source>
</evidence>
<comment type="caution">
    <text evidence="3">The sequence shown here is derived from an EMBL/GenBank/DDBJ whole genome shotgun (WGS) entry which is preliminary data.</text>
</comment>
<proteinExistence type="predicted"/>
<name>A0ABQ2QPL5_9ACTN</name>
<gene>
    <name evidence="3" type="ORF">GCM10010140_20460</name>
</gene>